<sequence>MTSHVFLVWEVKAADLTISPAHQAAVGIVDPAKGISLRFPRLLRIRDDKNPEQATSSAQVADMFNAQKQNHATQKQEQEEDD</sequence>
<keyword evidence="2" id="KW-0436">Ligase</keyword>
<dbReference type="PANTHER" id="PTHR45674:SF4">
    <property type="entry name" value="DNA LIGASE 1"/>
    <property type="match status" value="1"/>
</dbReference>
<organism evidence="3 4">
    <name type="scientific">Kalanchoe fedtschenkoi</name>
    <name type="common">Lavender scallops</name>
    <name type="synonym">South American air plant</name>
    <dbReference type="NCBI Taxonomy" id="63787"/>
    <lineage>
        <taxon>Eukaryota</taxon>
        <taxon>Viridiplantae</taxon>
        <taxon>Streptophyta</taxon>
        <taxon>Embryophyta</taxon>
        <taxon>Tracheophyta</taxon>
        <taxon>Spermatophyta</taxon>
        <taxon>Magnoliopsida</taxon>
        <taxon>eudicotyledons</taxon>
        <taxon>Gunneridae</taxon>
        <taxon>Pentapetalae</taxon>
        <taxon>Saxifragales</taxon>
        <taxon>Crassulaceae</taxon>
        <taxon>Kalanchoe</taxon>
    </lineage>
</organism>
<dbReference type="PANTHER" id="PTHR45674">
    <property type="entry name" value="DNA LIGASE 1/3 FAMILY MEMBER"/>
    <property type="match status" value="1"/>
</dbReference>
<comment type="similarity">
    <text evidence="1">Belongs to the ATP-dependent DNA ligase family.</text>
</comment>
<dbReference type="GO" id="GO:0005739">
    <property type="term" value="C:mitochondrion"/>
    <property type="evidence" value="ECO:0007669"/>
    <property type="project" value="TreeGrafter"/>
</dbReference>
<reference evidence="3" key="1">
    <citation type="submission" date="2021-01" db="UniProtKB">
        <authorList>
            <consortium name="EnsemblPlants"/>
        </authorList>
    </citation>
    <scope>IDENTIFICATION</scope>
</reference>
<accession>A0A7N0SW81</accession>
<protein>
    <submittedName>
        <fullName evidence="3">Uncharacterized protein</fullName>
    </submittedName>
</protein>
<dbReference type="GO" id="GO:0003910">
    <property type="term" value="F:DNA ligase (ATP) activity"/>
    <property type="evidence" value="ECO:0007669"/>
    <property type="project" value="TreeGrafter"/>
</dbReference>
<dbReference type="EnsemblPlants" id="Kaladp0008s0445.1.v1.1">
    <property type="protein sequence ID" value="Kaladp0008s0445.1.v1.1"/>
    <property type="gene ID" value="Kaladp0008s0445.v1.1"/>
</dbReference>
<dbReference type="InterPro" id="IPR012340">
    <property type="entry name" value="NA-bd_OB-fold"/>
</dbReference>
<keyword evidence="4" id="KW-1185">Reference proteome</keyword>
<dbReference type="SUPFAM" id="SSF50249">
    <property type="entry name" value="Nucleic acid-binding proteins"/>
    <property type="match status" value="1"/>
</dbReference>
<evidence type="ECO:0000256" key="1">
    <source>
        <dbReference type="ARBA" id="ARBA00007572"/>
    </source>
</evidence>
<evidence type="ECO:0000313" key="4">
    <source>
        <dbReference type="Proteomes" id="UP000594263"/>
    </source>
</evidence>
<evidence type="ECO:0000256" key="2">
    <source>
        <dbReference type="ARBA" id="ARBA00022598"/>
    </source>
</evidence>
<dbReference type="Gene3D" id="2.40.50.140">
    <property type="entry name" value="Nucleic acid-binding proteins"/>
    <property type="match status" value="1"/>
</dbReference>
<name>A0A7N0SW81_KALFE</name>
<evidence type="ECO:0000313" key="3">
    <source>
        <dbReference type="EnsemblPlants" id="Kaladp0008s0445.1.v1.1"/>
    </source>
</evidence>
<dbReference type="Proteomes" id="UP000594263">
    <property type="component" value="Unplaced"/>
</dbReference>
<dbReference type="GO" id="GO:0006273">
    <property type="term" value="P:lagging strand elongation"/>
    <property type="evidence" value="ECO:0007669"/>
    <property type="project" value="TreeGrafter"/>
</dbReference>
<dbReference type="InterPro" id="IPR050191">
    <property type="entry name" value="ATP-dep_DNA_ligase"/>
</dbReference>
<dbReference type="Gramene" id="Kaladp0008s0445.1.v1.1">
    <property type="protein sequence ID" value="Kaladp0008s0445.1.v1.1"/>
    <property type="gene ID" value="Kaladp0008s0445.v1.1"/>
</dbReference>
<proteinExistence type="inferred from homology"/>
<dbReference type="AlphaFoldDB" id="A0A7N0SW81"/>
<dbReference type="GO" id="GO:0005634">
    <property type="term" value="C:nucleus"/>
    <property type="evidence" value="ECO:0007669"/>
    <property type="project" value="TreeGrafter"/>
</dbReference>